<dbReference type="EMBL" id="JABSTQ010011305">
    <property type="protein sequence ID" value="KAG0412958.1"/>
    <property type="molecule type" value="Genomic_DNA"/>
</dbReference>
<gene>
    <name evidence="1" type="ORF">HPB47_009891</name>
</gene>
<reference evidence="1 2" key="1">
    <citation type="journal article" date="2020" name="Cell">
        <title>Large-Scale Comparative Analyses of Tick Genomes Elucidate Their Genetic Diversity and Vector Capacities.</title>
        <authorList>
            <consortium name="Tick Genome and Microbiome Consortium (TIGMIC)"/>
            <person name="Jia N."/>
            <person name="Wang J."/>
            <person name="Shi W."/>
            <person name="Du L."/>
            <person name="Sun Y."/>
            <person name="Zhan W."/>
            <person name="Jiang J.F."/>
            <person name="Wang Q."/>
            <person name="Zhang B."/>
            <person name="Ji P."/>
            <person name="Bell-Sakyi L."/>
            <person name="Cui X.M."/>
            <person name="Yuan T.T."/>
            <person name="Jiang B.G."/>
            <person name="Yang W.F."/>
            <person name="Lam T.T."/>
            <person name="Chang Q.C."/>
            <person name="Ding S.J."/>
            <person name="Wang X.J."/>
            <person name="Zhu J.G."/>
            <person name="Ruan X.D."/>
            <person name="Zhao L."/>
            <person name="Wei J.T."/>
            <person name="Ye R.Z."/>
            <person name="Que T.C."/>
            <person name="Du C.H."/>
            <person name="Zhou Y.H."/>
            <person name="Cheng J.X."/>
            <person name="Dai P.F."/>
            <person name="Guo W.B."/>
            <person name="Han X.H."/>
            <person name="Huang E.J."/>
            <person name="Li L.F."/>
            <person name="Wei W."/>
            <person name="Gao Y.C."/>
            <person name="Liu J.Z."/>
            <person name="Shao H.Z."/>
            <person name="Wang X."/>
            <person name="Wang C.C."/>
            <person name="Yang T.C."/>
            <person name="Huo Q.B."/>
            <person name="Li W."/>
            <person name="Chen H.Y."/>
            <person name="Chen S.E."/>
            <person name="Zhou L.G."/>
            <person name="Ni X.B."/>
            <person name="Tian J.H."/>
            <person name="Sheng Y."/>
            <person name="Liu T."/>
            <person name="Pan Y.S."/>
            <person name="Xia L.Y."/>
            <person name="Li J."/>
            <person name="Zhao F."/>
            <person name="Cao W.C."/>
        </authorList>
    </citation>
    <scope>NUCLEOTIDE SEQUENCE [LARGE SCALE GENOMIC DNA]</scope>
    <source>
        <strain evidence="1">Iper-2018</strain>
    </source>
</reference>
<dbReference type="Proteomes" id="UP000805193">
    <property type="component" value="Unassembled WGS sequence"/>
</dbReference>
<evidence type="ECO:0000313" key="1">
    <source>
        <dbReference type="EMBL" id="KAG0412958.1"/>
    </source>
</evidence>
<evidence type="ECO:0000313" key="2">
    <source>
        <dbReference type="Proteomes" id="UP000805193"/>
    </source>
</evidence>
<accession>A0AC60P0J2</accession>
<proteinExistence type="predicted"/>
<protein>
    <submittedName>
        <fullName evidence="1">Uncharacterized protein</fullName>
    </submittedName>
</protein>
<name>A0AC60P0J2_IXOPE</name>
<organism evidence="1 2">
    <name type="scientific">Ixodes persulcatus</name>
    <name type="common">Taiga tick</name>
    <dbReference type="NCBI Taxonomy" id="34615"/>
    <lineage>
        <taxon>Eukaryota</taxon>
        <taxon>Metazoa</taxon>
        <taxon>Ecdysozoa</taxon>
        <taxon>Arthropoda</taxon>
        <taxon>Chelicerata</taxon>
        <taxon>Arachnida</taxon>
        <taxon>Acari</taxon>
        <taxon>Parasitiformes</taxon>
        <taxon>Ixodida</taxon>
        <taxon>Ixodoidea</taxon>
        <taxon>Ixodidae</taxon>
        <taxon>Ixodinae</taxon>
        <taxon>Ixodes</taxon>
    </lineage>
</organism>
<comment type="caution">
    <text evidence="1">The sequence shown here is derived from an EMBL/GenBank/DDBJ whole genome shotgun (WGS) entry which is preliminary data.</text>
</comment>
<sequence>ATIVHEGEPQLEEEENTDLRTLATWRRRGGGEVQQEAVSEGMAGPPLGEATGAVPPSCMKVSLNSKRKRTQIYGLWRLGGGVAAVKYNKKRDERLMGYKATGTSPVVSALVLQTEFLSSGDCGAKTRDESTKMPMLLSDRWAVDLKQKVVSALVLQTEFLSSGDCGAKTRDESTKMPMLLSDRWAVDLKQKQELDEIRRKVAADFGETFPPPPPAPSVCPRGGLLPCPRYTLDDLMGVRVEVGQKPGQRRVFLAGGGSARHNGVASDELEVVVNATGDRSRTVRIREPAVPRRCLVCKAQANKRCPVCKVFYCSAKCQLDDWPSHQTTCGVQKGQSSPLQQRTTADEKRGATQAHPCGQVGLSQSVERQTPGPVKTKLPSPKPAAPLARPELPRAVQLEPASLPMDESVEVTVCYGTDLSELFLQRASSLPALSELQARLQAVCFTGGAYRPSPGAACAAQFEDDGQWYRARVATLRDGRCTVYFVDYGNSADVAAVQTCPLPEGCAELPEQAVRCGLYGVRPKGGGGWGEGATLELATLMQGRLTARACRVAGGKHEVELRAHDGPSLSEVLVAKGLAESTLASPPAAPAARRLASVLGLAKPGEALMLQVTASKEGRVWVLVAHPGATTQLLEVEQELNERCPKMAEGASPARGVSSGDYVASQSLEDGRWYRACVTRATPAGHTVRYVDYGNEEVNTRVVPLDESHLKVGAASARLDAKDATSLPLGATLSFTVGAAAGDNAMLHGQLVCEDDQKVLGAATLSPWDSGLGGEAPAAPLAAPKAAAKADKVDSTPKPVEPVEEVKPPPSVVQPLLPEPRVLDVPVRPLPAAKRRMQAVWRTQDVLFLHQEDQEEQLAAMMAQLNAWVGQASPPAPASRLAKGDYVCALFSQDETWYRGQVGKVPLFGIARCSRRGSGVGFMAAWAGLQRRGTPRLFVVDRLGCLAAPRTRAIAISVCRSHVVPHRTADSHDRPNRDFHPQTVSQVTGSSPIPVIRASSADARTDKVKRLFHSRIFGERLT</sequence>
<keyword evidence="2" id="KW-1185">Reference proteome</keyword>
<feature type="non-terminal residue" evidence="1">
    <location>
        <position position="1"/>
    </location>
</feature>